<dbReference type="Gene3D" id="3.20.20.80">
    <property type="entry name" value="Glycosidases"/>
    <property type="match status" value="1"/>
</dbReference>
<dbReference type="GO" id="GO:0004553">
    <property type="term" value="F:hydrolase activity, hydrolyzing O-glycosyl compounds"/>
    <property type="evidence" value="ECO:0007669"/>
    <property type="project" value="InterPro"/>
</dbReference>
<evidence type="ECO:0000259" key="6">
    <source>
        <dbReference type="SMART" id="SM00642"/>
    </source>
</evidence>
<dbReference type="AlphaFoldDB" id="A0A212JL00"/>
<feature type="active site" description="Nucleophile" evidence="5">
    <location>
        <position position="473"/>
    </location>
</feature>
<name>A0A212JL00_9DELT</name>
<dbReference type="InterPro" id="IPR017853">
    <property type="entry name" value="GH"/>
</dbReference>
<dbReference type="InterPro" id="IPR004193">
    <property type="entry name" value="Glyco_hydro_13_N"/>
</dbReference>
<dbReference type="SMART" id="SM00642">
    <property type="entry name" value="Aamy"/>
    <property type="match status" value="1"/>
</dbReference>
<dbReference type="PANTHER" id="PTHR43651:SF11">
    <property type="entry name" value="MALTO-OLIGOSYLTREHALOSE TREHALOHYDROLASE"/>
    <property type="match status" value="1"/>
</dbReference>
<dbReference type="InterPro" id="IPR013780">
    <property type="entry name" value="Glyco_hydro_b"/>
</dbReference>
<dbReference type="InterPro" id="IPR013783">
    <property type="entry name" value="Ig-like_fold"/>
</dbReference>
<dbReference type="InterPro" id="IPR037439">
    <property type="entry name" value="Branching_enzy"/>
</dbReference>
<organism evidence="7">
    <name type="scientific">uncultured delta proteobacterium</name>
    <dbReference type="NCBI Taxonomy" id="34034"/>
    <lineage>
        <taxon>Bacteria</taxon>
        <taxon>Deltaproteobacteria</taxon>
        <taxon>environmental samples</taxon>
    </lineage>
</organism>
<dbReference type="GO" id="GO:0003844">
    <property type="term" value="F:1,4-alpha-glucan branching enzyme activity"/>
    <property type="evidence" value="ECO:0007669"/>
    <property type="project" value="InterPro"/>
</dbReference>
<dbReference type="PIRSF" id="PIRSF000463">
    <property type="entry name" value="GlgB"/>
    <property type="match status" value="1"/>
</dbReference>
<protein>
    <recommendedName>
        <fullName evidence="3">1,4-alpha-glucan branching enzyme</fullName>
        <ecNumber evidence="3">2.4.1.18</ecNumber>
    </recommendedName>
</protein>
<dbReference type="Pfam" id="PF00128">
    <property type="entry name" value="Alpha-amylase"/>
    <property type="match status" value="1"/>
</dbReference>
<dbReference type="SUPFAM" id="SSF81296">
    <property type="entry name" value="E set domains"/>
    <property type="match status" value="1"/>
</dbReference>
<dbReference type="Gene3D" id="2.60.40.1180">
    <property type="entry name" value="Golgi alpha-mannosidase II"/>
    <property type="match status" value="1"/>
</dbReference>
<evidence type="ECO:0000256" key="2">
    <source>
        <dbReference type="ARBA" id="ARBA00009000"/>
    </source>
</evidence>
<feature type="domain" description="Glycosyl hydrolase family 13 catalytic" evidence="6">
    <location>
        <begin position="294"/>
        <end position="694"/>
    </location>
</feature>
<evidence type="ECO:0000256" key="3">
    <source>
        <dbReference type="ARBA" id="ARBA00012541"/>
    </source>
</evidence>
<dbReference type="InterPro" id="IPR006048">
    <property type="entry name" value="A-amylase/branching_C"/>
</dbReference>
<gene>
    <name evidence="7" type="ORF">KL86DPRO_11727</name>
</gene>
<feature type="active site" description="Proton donor" evidence="5">
    <location>
        <position position="521"/>
    </location>
</feature>
<dbReference type="Pfam" id="PF02806">
    <property type="entry name" value="Alpha-amylase_C"/>
    <property type="match status" value="1"/>
</dbReference>
<sequence length="800" mass="89331">MPEVTFTYHTGTVRELFNTVRLTGNWSAEGRQSGEWRILPMDAFRDNHGCLAYRATVSFANEEAGKEFFWGVIVNAPGRVDLWGIAAEYGPFASSELHRAFTLDAKGGAQSYCLAGGRYLGANKYYRKEGEAPGIRFSVWAPHAQKVETVIESGNGDGYIWNNGKGAGESFAMTRDASGIWATSPDDPALTDYTRLEHARYMFRITREDGSVAFRTDLYSRCQAGKGTVNPEEGGWNGKLDDLESTKSCSVVKNPDSVNQGGGADEADAWVDAETFWAHEFSPLAPVPSQLEDLIIYEMHIAGLWTGPQEGQAGPGTLRHAMGMLDYLTDLGVNAVELLPMSEFEDTAGWGYGSTHFHAIKYDREGQDLFKRFVRECHRRGIAVIVDVVYNHYSPDSERVHWMYDTTRHDHNMYYYYKGKQEDYPEDFPEGGYCDNYSTGYLPNVGEEMVRAMLIGSAAAMLLDYHVDGFRMDLTQALHSFNVLHKDGSPVPEANESGIRFMREWARTLRLFKPGVFLLAEDHSGWNMLAREQMLGGVGFTASWWSEWYHQLIGDADQDSAKAHLLRNAGYGTASPLRMNVMAGMLLGSPGHVVYHESHDESGNSERSARNIEVAVNGMLFDNTRAWGEARCRVVAGMTLFSAGTPMFFMGEEVCAREPYRHGDFLEHREDFKALRESSGGPMFRFYQDIIRLRRENPALHSANIAVLKAHNQSRVLVWHRWLGAQEFVIVASLSNTPYDGGYVFSHRNLKGKTWVEVLNSEAPIYGGPGGGNNEHVDSNEGTMNVAIPACGIIVLARKN</sequence>
<evidence type="ECO:0000256" key="4">
    <source>
        <dbReference type="ARBA" id="ARBA00022679"/>
    </source>
</evidence>
<dbReference type="Gene3D" id="2.60.40.10">
    <property type="entry name" value="Immunoglobulins"/>
    <property type="match status" value="1"/>
</dbReference>
<proteinExistence type="inferred from homology"/>
<dbReference type="EC" id="2.4.1.18" evidence="3"/>
<comment type="catalytic activity">
    <reaction evidence="1">
        <text>Transfers a segment of a (1-&gt;4)-alpha-D-glucan chain to a primary hydroxy group in a similar glucan chain.</text>
        <dbReference type="EC" id="2.4.1.18"/>
    </reaction>
</comment>
<evidence type="ECO:0000313" key="7">
    <source>
        <dbReference type="EMBL" id="SBW00123.1"/>
    </source>
</evidence>
<reference evidence="7" key="1">
    <citation type="submission" date="2016-04" db="EMBL/GenBank/DDBJ databases">
        <authorList>
            <person name="Evans L.H."/>
            <person name="Alamgir A."/>
            <person name="Owens N."/>
            <person name="Weber N.D."/>
            <person name="Virtaneva K."/>
            <person name="Barbian K."/>
            <person name="Babar A."/>
            <person name="Rosenke K."/>
        </authorList>
    </citation>
    <scope>NUCLEOTIDE SEQUENCE</scope>
    <source>
        <strain evidence="7">86</strain>
    </source>
</reference>
<dbReference type="SUPFAM" id="SSF51011">
    <property type="entry name" value="Glycosyl hydrolase domain"/>
    <property type="match status" value="1"/>
</dbReference>
<evidence type="ECO:0000256" key="5">
    <source>
        <dbReference type="PIRSR" id="PIRSR000463-1"/>
    </source>
</evidence>
<dbReference type="EMBL" id="FLUQ01000001">
    <property type="protein sequence ID" value="SBW00123.1"/>
    <property type="molecule type" value="Genomic_DNA"/>
</dbReference>
<dbReference type="InterPro" id="IPR014756">
    <property type="entry name" value="Ig_E-set"/>
</dbReference>
<dbReference type="SUPFAM" id="SSF51445">
    <property type="entry name" value="(Trans)glycosidases"/>
    <property type="match status" value="1"/>
</dbReference>
<keyword evidence="4" id="KW-0808">Transferase</keyword>
<dbReference type="InterPro" id="IPR006047">
    <property type="entry name" value="GH13_cat_dom"/>
</dbReference>
<dbReference type="PANTHER" id="PTHR43651">
    <property type="entry name" value="1,4-ALPHA-GLUCAN-BRANCHING ENZYME"/>
    <property type="match status" value="1"/>
</dbReference>
<comment type="similarity">
    <text evidence="2">Belongs to the glycosyl hydrolase 13 family. GlgB subfamily.</text>
</comment>
<evidence type="ECO:0000256" key="1">
    <source>
        <dbReference type="ARBA" id="ARBA00000826"/>
    </source>
</evidence>
<dbReference type="Pfam" id="PF02922">
    <property type="entry name" value="CBM_48"/>
    <property type="match status" value="1"/>
</dbReference>
<dbReference type="GO" id="GO:0005978">
    <property type="term" value="P:glycogen biosynthetic process"/>
    <property type="evidence" value="ECO:0007669"/>
    <property type="project" value="InterPro"/>
</dbReference>
<accession>A0A212JL00</accession>